<dbReference type="GO" id="GO:0006885">
    <property type="term" value="P:regulation of pH"/>
    <property type="evidence" value="ECO:0007669"/>
    <property type="project" value="TreeGrafter"/>
</dbReference>
<evidence type="ECO:0000256" key="1">
    <source>
        <dbReference type="ARBA" id="ARBA00004141"/>
    </source>
</evidence>
<dbReference type="AlphaFoldDB" id="A0A117PIZ7"/>
<feature type="transmembrane region" description="Helical" evidence="7">
    <location>
        <begin position="315"/>
        <end position="335"/>
    </location>
</feature>
<keyword evidence="5" id="KW-0406">Ion transport</keyword>
<evidence type="ECO:0000256" key="2">
    <source>
        <dbReference type="ARBA" id="ARBA00022448"/>
    </source>
</evidence>
<evidence type="ECO:0000313" key="9">
    <source>
        <dbReference type="EMBL" id="KUM80499.1"/>
    </source>
</evidence>
<evidence type="ECO:0000259" key="8">
    <source>
        <dbReference type="Pfam" id="PF00999"/>
    </source>
</evidence>
<feature type="transmembrane region" description="Helical" evidence="7">
    <location>
        <begin position="65"/>
        <end position="85"/>
    </location>
</feature>
<dbReference type="RefSeq" id="WP_062144796.1">
    <property type="nucleotide sequence ID" value="NZ_KQ947984.1"/>
</dbReference>
<feature type="transmembrane region" description="Helical" evidence="7">
    <location>
        <begin position="35"/>
        <end position="53"/>
    </location>
</feature>
<evidence type="ECO:0000256" key="7">
    <source>
        <dbReference type="SAM" id="Phobius"/>
    </source>
</evidence>
<dbReference type="InterPro" id="IPR038770">
    <property type="entry name" value="Na+/solute_symporter_sf"/>
</dbReference>
<keyword evidence="10" id="KW-1185">Reference proteome</keyword>
<feature type="transmembrane region" description="Helical" evidence="7">
    <location>
        <begin position="290"/>
        <end position="309"/>
    </location>
</feature>
<feature type="domain" description="Cation/H+ exchanger transmembrane" evidence="8">
    <location>
        <begin position="20"/>
        <end position="393"/>
    </location>
</feature>
<reference evidence="9 10" key="1">
    <citation type="submission" date="2015-10" db="EMBL/GenBank/DDBJ databases">
        <title>Draft genome sequence of Streptomyces curacoi DSM 40107, type strain for the species Streptomyces curacoi.</title>
        <authorList>
            <person name="Ruckert C."/>
            <person name="Winkler A."/>
            <person name="Kalinowski J."/>
            <person name="Kampfer P."/>
            <person name="Glaeser S."/>
        </authorList>
    </citation>
    <scope>NUCLEOTIDE SEQUENCE [LARGE SCALE GENOMIC DNA]</scope>
    <source>
        <strain evidence="9 10">DSM 40107</strain>
    </source>
</reference>
<dbReference type="PANTHER" id="PTHR32468:SF84">
    <property type="entry name" value="OS05G0382200 PROTEIN"/>
    <property type="match status" value="1"/>
</dbReference>
<dbReference type="InterPro" id="IPR006153">
    <property type="entry name" value="Cation/H_exchanger_TM"/>
</dbReference>
<dbReference type="InterPro" id="IPR050794">
    <property type="entry name" value="CPA2_transporter"/>
</dbReference>
<comment type="subcellular location">
    <subcellularLocation>
        <location evidence="1">Membrane</location>
        <topology evidence="1">Multi-pass membrane protein</topology>
    </subcellularLocation>
</comment>
<keyword evidence="2" id="KW-0813">Transport</keyword>
<gene>
    <name evidence="9" type="ORF">AQI70_05420</name>
</gene>
<evidence type="ECO:0000313" key="10">
    <source>
        <dbReference type="Proteomes" id="UP000054024"/>
    </source>
</evidence>
<accession>A0A117PIZ7</accession>
<feature type="transmembrane region" description="Helical" evidence="7">
    <location>
        <begin position="226"/>
        <end position="247"/>
    </location>
</feature>
<dbReference type="GO" id="GO:1902600">
    <property type="term" value="P:proton transmembrane transport"/>
    <property type="evidence" value="ECO:0007669"/>
    <property type="project" value="InterPro"/>
</dbReference>
<evidence type="ECO:0000256" key="4">
    <source>
        <dbReference type="ARBA" id="ARBA00022989"/>
    </source>
</evidence>
<dbReference type="Pfam" id="PF00999">
    <property type="entry name" value="Na_H_Exchanger"/>
    <property type="match status" value="1"/>
</dbReference>
<evidence type="ECO:0000256" key="5">
    <source>
        <dbReference type="ARBA" id="ARBA00023065"/>
    </source>
</evidence>
<dbReference type="OrthoDB" id="9793589at2"/>
<sequence>MDGLSYIPALATVVLLVPVALLGRRLARLLRQPEIVGEIMACLLLGWVLAARLDWRPHDFAGWALLEKAGHLGLALFLVGAVHEIRSGAGQLRGRTVAFTAAGSALLPLACGALLATWMLRYGGPQLRGDAPTSALVLMLAVSLAVTAVPVLAGILADRRMLHTPIGRLAMAVAVAIDAVTWLLLAAAVGLASGGGQTTPYAAFAAGVLIAWAVRRAGATAAARSWAARVPGAVPVALTAVAAITAALVTARLGLTDVLGAVLIALALPSDDGRGAWTRAAHTVGGWGRAVLPLLFAVTGMSLGAAPLGDFSWQAVTLALVLAIGGKLVGSYLGARAAGRSPVTSMRLAALLNARGLTEIAVLQTGYQAGILTPPLFLALFVMALVTTALSGPLLWLIDRLVPDETDTAEALPVRPDDLDRRPRQLKAL</sequence>
<feature type="transmembrane region" description="Helical" evidence="7">
    <location>
        <begin position="169"/>
        <end position="192"/>
    </location>
</feature>
<dbReference type="Gene3D" id="1.20.1530.20">
    <property type="match status" value="1"/>
</dbReference>
<comment type="caution">
    <text evidence="9">The sequence shown here is derived from an EMBL/GenBank/DDBJ whole genome shotgun (WGS) entry which is preliminary data.</text>
</comment>
<feature type="transmembrane region" description="Helical" evidence="7">
    <location>
        <begin position="97"/>
        <end position="120"/>
    </location>
</feature>
<dbReference type="GO" id="GO:0016020">
    <property type="term" value="C:membrane"/>
    <property type="evidence" value="ECO:0007669"/>
    <property type="project" value="UniProtKB-SubCell"/>
</dbReference>
<evidence type="ECO:0000256" key="3">
    <source>
        <dbReference type="ARBA" id="ARBA00022692"/>
    </source>
</evidence>
<feature type="transmembrane region" description="Helical" evidence="7">
    <location>
        <begin position="6"/>
        <end position="23"/>
    </location>
</feature>
<dbReference type="EMBL" id="LMWJ01000003">
    <property type="protein sequence ID" value="KUM80499.1"/>
    <property type="molecule type" value="Genomic_DNA"/>
</dbReference>
<dbReference type="PANTHER" id="PTHR32468">
    <property type="entry name" value="CATION/H + ANTIPORTER"/>
    <property type="match status" value="1"/>
</dbReference>
<proteinExistence type="predicted"/>
<feature type="transmembrane region" description="Helical" evidence="7">
    <location>
        <begin position="198"/>
        <end position="214"/>
    </location>
</feature>
<keyword evidence="4 7" id="KW-1133">Transmembrane helix</keyword>
<keyword evidence="3 7" id="KW-0812">Transmembrane</keyword>
<dbReference type="STRING" id="146536.AQI70_05420"/>
<dbReference type="GO" id="GO:0012505">
    <property type="term" value="C:endomembrane system"/>
    <property type="evidence" value="ECO:0007669"/>
    <property type="project" value="TreeGrafter"/>
</dbReference>
<feature type="transmembrane region" description="Helical" evidence="7">
    <location>
        <begin position="253"/>
        <end position="269"/>
    </location>
</feature>
<dbReference type="Proteomes" id="UP000054024">
    <property type="component" value="Unassembled WGS sequence"/>
</dbReference>
<name>A0A117PIZ7_9ACTN</name>
<feature type="transmembrane region" description="Helical" evidence="7">
    <location>
        <begin position="135"/>
        <end position="157"/>
    </location>
</feature>
<evidence type="ECO:0000256" key="6">
    <source>
        <dbReference type="ARBA" id="ARBA00023136"/>
    </source>
</evidence>
<dbReference type="GO" id="GO:0015297">
    <property type="term" value="F:antiporter activity"/>
    <property type="evidence" value="ECO:0007669"/>
    <property type="project" value="InterPro"/>
</dbReference>
<keyword evidence="6 7" id="KW-0472">Membrane</keyword>
<feature type="transmembrane region" description="Helical" evidence="7">
    <location>
        <begin position="376"/>
        <end position="398"/>
    </location>
</feature>
<organism evidence="9 10">
    <name type="scientific">Streptomyces curacoi</name>
    <dbReference type="NCBI Taxonomy" id="146536"/>
    <lineage>
        <taxon>Bacteria</taxon>
        <taxon>Bacillati</taxon>
        <taxon>Actinomycetota</taxon>
        <taxon>Actinomycetes</taxon>
        <taxon>Kitasatosporales</taxon>
        <taxon>Streptomycetaceae</taxon>
        <taxon>Streptomyces</taxon>
    </lineage>
</organism>
<protein>
    <submittedName>
        <fullName evidence="9">Sodium:proton exchanger</fullName>
    </submittedName>
</protein>